<evidence type="ECO:0000256" key="1">
    <source>
        <dbReference type="ARBA" id="ARBA00001947"/>
    </source>
</evidence>
<dbReference type="Gene3D" id="3.60.15.10">
    <property type="entry name" value="Ribonuclease Z/Hydroxyacylglutathione hydrolase-like"/>
    <property type="match status" value="1"/>
</dbReference>
<evidence type="ECO:0000259" key="6">
    <source>
        <dbReference type="SMART" id="SM00849"/>
    </source>
</evidence>
<dbReference type="OrthoDB" id="9773738at2"/>
<dbReference type="CDD" id="cd07729">
    <property type="entry name" value="AHL_lactonase_MBL-fold"/>
    <property type="match status" value="1"/>
</dbReference>
<name>A0A437MP04_9PROT</name>
<comment type="caution">
    <text evidence="7">The sequence shown here is derived from an EMBL/GenBank/DDBJ whole genome shotgun (WGS) entry which is preliminary data.</text>
</comment>
<dbReference type="Proteomes" id="UP000282957">
    <property type="component" value="Unassembled WGS sequence"/>
</dbReference>
<sequence>MSLPTYEIHAIRYATQDLRDESHMFLGGQHGKMVQGLDFFTYALKGGGRNWIVDTGMTAASSKRMGRAYDFICRPSEALAQIGIDAASEPDVILTHAHFDHVGTLEDYPKARFHIQDEEMIHVTGRDMTIRPFRAAYHPDDVKQLIDLLYADRMVFHKGDVEIAPGIEFILVGGHSRGQAVLRVHTQRGWVVLASDAVHVYDETDFERPFAIFHDLQAMIEGYRRLNRLAGHRDLLIAGHDARVTKAFPASAPGLEGRVMRLDLPPAW</sequence>
<feature type="domain" description="Metallo-beta-lactamase" evidence="6">
    <location>
        <begin position="38"/>
        <end position="240"/>
    </location>
</feature>
<keyword evidence="3" id="KW-0479">Metal-binding</keyword>
<evidence type="ECO:0000256" key="4">
    <source>
        <dbReference type="ARBA" id="ARBA00022801"/>
    </source>
</evidence>
<dbReference type="GO" id="GO:0016787">
    <property type="term" value="F:hydrolase activity"/>
    <property type="evidence" value="ECO:0007669"/>
    <property type="project" value="UniProtKB-KW"/>
</dbReference>
<proteinExistence type="inferred from homology"/>
<comment type="cofactor">
    <cofactor evidence="1">
        <name>Zn(2+)</name>
        <dbReference type="ChEBI" id="CHEBI:29105"/>
    </cofactor>
</comment>
<evidence type="ECO:0000256" key="5">
    <source>
        <dbReference type="ARBA" id="ARBA00022833"/>
    </source>
</evidence>
<dbReference type="GO" id="GO:0046872">
    <property type="term" value="F:metal ion binding"/>
    <property type="evidence" value="ECO:0007669"/>
    <property type="project" value="UniProtKB-KW"/>
</dbReference>
<evidence type="ECO:0000313" key="8">
    <source>
        <dbReference type="Proteomes" id="UP000282957"/>
    </source>
</evidence>
<dbReference type="RefSeq" id="WP_127786272.1">
    <property type="nucleotide sequence ID" value="NZ_SACL01000001.1"/>
</dbReference>
<accession>A0A437MP04</accession>
<comment type="similarity">
    <text evidence="2">Belongs to the metallo-beta-lactamase superfamily.</text>
</comment>
<dbReference type="PANTHER" id="PTHR42978:SF7">
    <property type="entry name" value="METALLO-HYDROLASE RV2300C-RELATED"/>
    <property type="match status" value="1"/>
</dbReference>
<evidence type="ECO:0000313" key="7">
    <source>
        <dbReference type="EMBL" id="RVT99377.1"/>
    </source>
</evidence>
<keyword evidence="4" id="KW-0378">Hydrolase</keyword>
<dbReference type="AlphaFoldDB" id="A0A437MP04"/>
<dbReference type="InterPro" id="IPR001279">
    <property type="entry name" value="Metallo-B-lactamas"/>
</dbReference>
<dbReference type="InterPro" id="IPR051013">
    <property type="entry name" value="MBL_superfamily_lactonases"/>
</dbReference>
<evidence type="ECO:0000256" key="2">
    <source>
        <dbReference type="ARBA" id="ARBA00007749"/>
    </source>
</evidence>
<dbReference type="PANTHER" id="PTHR42978">
    <property type="entry name" value="QUORUM-QUENCHING LACTONASE YTNP-RELATED-RELATED"/>
    <property type="match status" value="1"/>
</dbReference>
<reference evidence="7 8" key="1">
    <citation type="submission" date="2019-01" db="EMBL/GenBank/DDBJ databases">
        <authorList>
            <person name="Chen W.-M."/>
        </authorList>
    </citation>
    <scope>NUCLEOTIDE SEQUENCE [LARGE SCALE GENOMIC DNA]</scope>
    <source>
        <strain evidence="7 8">CCP-6</strain>
    </source>
</reference>
<organism evidence="7 8">
    <name type="scientific">Rhodovarius crocodyli</name>
    <dbReference type="NCBI Taxonomy" id="1979269"/>
    <lineage>
        <taxon>Bacteria</taxon>
        <taxon>Pseudomonadati</taxon>
        <taxon>Pseudomonadota</taxon>
        <taxon>Alphaproteobacteria</taxon>
        <taxon>Acetobacterales</taxon>
        <taxon>Roseomonadaceae</taxon>
        <taxon>Rhodovarius</taxon>
    </lineage>
</organism>
<dbReference type="Pfam" id="PF00753">
    <property type="entry name" value="Lactamase_B"/>
    <property type="match status" value="1"/>
</dbReference>
<dbReference type="InterPro" id="IPR036866">
    <property type="entry name" value="RibonucZ/Hydroxyglut_hydro"/>
</dbReference>
<protein>
    <submittedName>
        <fullName evidence="7">N-acyl homoserine lactonase family protein</fullName>
    </submittedName>
</protein>
<keyword evidence="5" id="KW-0862">Zinc</keyword>
<dbReference type="SUPFAM" id="SSF56281">
    <property type="entry name" value="Metallo-hydrolase/oxidoreductase"/>
    <property type="match status" value="1"/>
</dbReference>
<dbReference type="EMBL" id="SACL01000001">
    <property type="protein sequence ID" value="RVT99377.1"/>
    <property type="molecule type" value="Genomic_DNA"/>
</dbReference>
<keyword evidence="8" id="KW-1185">Reference proteome</keyword>
<dbReference type="SMART" id="SM00849">
    <property type="entry name" value="Lactamase_B"/>
    <property type="match status" value="1"/>
</dbReference>
<evidence type="ECO:0000256" key="3">
    <source>
        <dbReference type="ARBA" id="ARBA00022723"/>
    </source>
</evidence>
<gene>
    <name evidence="7" type="ORF">EOD42_04620</name>
</gene>